<accession>A0A0E9VR48</accession>
<proteinExistence type="predicted"/>
<sequence length="31" mass="3463">MKCPNGRICNTAGITLTKWSCYMMNIVADNI</sequence>
<reference evidence="1" key="1">
    <citation type="submission" date="2014-11" db="EMBL/GenBank/DDBJ databases">
        <authorList>
            <person name="Amaro Gonzalez C."/>
        </authorList>
    </citation>
    <scope>NUCLEOTIDE SEQUENCE</scope>
</reference>
<evidence type="ECO:0000313" key="1">
    <source>
        <dbReference type="EMBL" id="JAH80556.1"/>
    </source>
</evidence>
<organism evidence="1">
    <name type="scientific">Anguilla anguilla</name>
    <name type="common">European freshwater eel</name>
    <name type="synonym">Muraena anguilla</name>
    <dbReference type="NCBI Taxonomy" id="7936"/>
    <lineage>
        <taxon>Eukaryota</taxon>
        <taxon>Metazoa</taxon>
        <taxon>Chordata</taxon>
        <taxon>Craniata</taxon>
        <taxon>Vertebrata</taxon>
        <taxon>Euteleostomi</taxon>
        <taxon>Actinopterygii</taxon>
        <taxon>Neopterygii</taxon>
        <taxon>Teleostei</taxon>
        <taxon>Anguilliformes</taxon>
        <taxon>Anguillidae</taxon>
        <taxon>Anguilla</taxon>
    </lineage>
</organism>
<dbReference type="EMBL" id="GBXM01028021">
    <property type="protein sequence ID" value="JAH80556.1"/>
    <property type="molecule type" value="Transcribed_RNA"/>
</dbReference>
<protein>
    <submittedName>
        <fullName evidence="1">Uncharacterized protein</fullName>
    </submittedName>
</protein>
<reference evidence="1" key="2">
    <citation type="journal article" date="2015" name="Fish Shellfish Immunol.">
        <title>Early steps in the European eel (Anguilla anguilla)-Vibrio vulnificus interaction in the gills: Role of the RtxA13 toxin.</title>
        <authorList>
            <person name="Callol A."/>
            <person name="Pajuelo D."/>
            <person name="Ebbesson L."/>
            <person name="Teles M."/>
            <person name="MacKenzie S."/>
            <person name="Amaro C."/>
        </authorList>
    </citation>
    <scope>NUCLEOTIDE SEQUENCE</scope>
</reference>
<name>A0A0E9VR48_ANGAN</name>
<dbReference type="AlphaFoldDB" id="A0A0E9VR48"/>